<keyword evidence="4" id="KW-0411">Iron-sulfur</keyword>
<reference evidence="6 7" key="1">
    <citation type="submission" date="2018-07" db="EMBL/GenBank/DDBJ databases">
        <title>Genomic Encyclopedia of Type Strains, Phase IV (KMG-IV): sequencing the most valuable type-strain genomes for metagenomic binning, comparative biology and taxonomic classification.</title>
        <authorList>
            <person name="Goeker M."/>
        </authorList>
    </citation>
    <scope>NUCLEOTIDE SEQUENCE [LARGE SCALE GENOMIC DNA]</scope>
    <source>
        <strain evidence="6 7">DSM 27016</strain>
    </source>
</reference>
<protein>
    <submittedName>
        <fullName evidence="6">Radical SAM family protein</fullName>
    </submittedName>
</protein>
<dbReference type="SUPFAM" id="SSF102114">
    <property type="entry name" value="Radical SAM enzymes"/>
    <property type="match status" value="1"/>
</dbReference>
<dbReference type="AlphaFoldDB" id="A0A369BEW4"/>
<comment type="caution">
    <text evidence="6">The sequence shown here is derived from an EMBL/GenBank/DDBJ whole genome shotgun (WGS) entry which is preliminary data.</text>
</comment>
<dbReference type="GO" id="GO:0003824">
    <property type="term" value="F:catalytic activity"/>
    <property type="evidence" value="ECO:0007669"/>
    <property type="project" value="InterPro"/>
</dbReference>
<sequence length="523" mass="59822">MINQHNSHIHKMRLESFDIPIIYSTFPGNFDMHINGWSFRNDKDNSMIEVELTKEEIEELSQKGLISKIQQIGDQRYLIKRLRTLDIEIASDYAIDTMNSLKSRYDEGHYTKKDGSYDIDALKMDFASIYRTTCTQRCPHCFNQEDDFYIQKIIKGQKLMKWSETLALLKQAKRFGLESVKFLGIGEIFSNAQLFNILDDIRNEGLIIAIFTKGTALGDDETAKNCNYKGIETAEDLVERISQYHNVSILLGANSFVPDFQDTMVGCGKDGGVKDYTYKRNRALKLLIKHKFNDPQYGKRLALIAAPVTPKVSDETVEMYEWAIKRNMPVVTIPTMVSGKGSGELEWLLGQFEYDETLIKRYDPQKVLTREQRYTQWLIDFYSDIYVKALQLGIYDMDTLNNEGLSGYAGAAKCQQSHNGMYIRLPGSVQECPGRCIGAEIIEDLREQSLLATWIGSINHDRTVNCRALCSVKMKDLTNSNVHVCDCCRVYDNVGSMPLELEQKVLENLNTMLYCNFKTVGGY</sequence>
<dbReference type="InterPro" id="IPR058240">
    <property type="entry name" value="rSAM_sf"/>
</dbReference>
<dbReference type="GO" id="GO:0046872">
    <property type="term" value="F:metal ion binding"/>
    <property type="evidence" value="ECO:0007669"/>
    <property type="project" value="UniProtKB-KW"/>
</dbReference>
<organism evidence="6 7">
    <name type="scientific">Anaerobacterium chartisolvens</name>
    <dbReference type="NCBI Taxonomy" id="1297424"/>
    <lineage>
        <taxon>Bacteria</taxon>
        <taxon>Bacillati</taxon>
        <taxon>Bacillota</taxon>
        <taxon>Clostridia</taxon>
        <taxon>Eubacteriales</taxon>
        <taxon>Oscillospiraceae</taxon>
        <taxon>Anaerobacterium</taxon>
    </lineage>
</organism>
<feature type="domain" description="Radical SAM core" evidence="5">
    <location>
        <begin position="133"/>
        <end position="322"/>
    </location>
</feature>
<dbReference type="InterPro" id="IPR007197">
    <property type="entry name" value="rSAM"/>
</dbReference>
<dbReference type="InterPro" id="IPR013785">
    <property type="entry name" value="Aldolase_TIM"/>
</dbReference>
<evidence type="ECO:0000313" key="7">
    <source>
        <dbReference type="Proteomes" id="UP000253034"/>
    </source>
</evidence>
<evidence type="ECO:0000313" key="6">
    <source>
        <dbReference type="EMBL" id="RCX20079.1"/>
    </source>
</evidence>
<dbReference type="Pfam" id="PF04055">
    <property type="entry name" value="Radical_SAM"/>
    <property type="match status" value="1"/>
</dbReference>
<evidence type="ECO:0000256" key="1">
    <source>
        <dbReference type="ARBA" id="ARBA00022691"/>
    </source>
</evidence>
<dbReference type="SFLD" id="SFLDS00029">
    <property type="entry name" value="Radical_SAM"/>
    <property type="match status" value="1"/>
</dbReference>
<dbReference type="Gene3D" id="3.20.20.70">
    <property type="entry name" value="Aldolase class I"/>
    <property type="match status" value="1"/>
</dbReference>
<evidence type="ECO:0000256" key="2">
    <source>
        <dbReference type="ARBA" id="ARBA00022723"/>
    </source>
</evidence>
<evidence type="ECO:0000256" key="4">
    <source>
        <dbReference type="ARBA" id="ARBA00023014"/>
    </source>
</evidence>
<accession>A0A369BEW4</accession>
<dbReference type="GO" id="GO:0051536">
    <property type="term" value="F:iron-sulfur cluster binding"/>
    <property type="evidence" value="ECO:0007669"/>
    <property type="project" value="UniProtKB-KW"/>
</dbReference>
<dbReference type="OrthoDB" id="7021155at2"/>
<dbReference type="PANTHER" id="PTHR11228">
    <property type="entry name" value="RADICAL SAM DOMAIN PROTEIN"/>
    <property type="match status" value="1"/>
</dbReference>
<name>A0A369BEW4_9FIRM</name>
<keyword evidence="2" id="KW-0479">Metal-binding</keyword>
<proteinExistence type="predicted"/>
<evidence type="ECO:0000256" key="3">
    <source>
        <dbReference type="ARBA" id="ARBA00023004"/>
    </source>
</evidence>
<keyword evidence="3" id="KW-0408">Iron</keyword>
<gene>
    <name evidence="6" type="ORF">DFR58_102148</name>
</gene>
<dbReference type="InterPro" id="IPR050377">
    <property type="entry name" value="Radical_SAM_PqqE_MftC-like"/>
</dbReference>
<evidence type="ECO:0000259" key="5">
    <source>
        <dbReference type="Pfam" id="PF04055"/>
    </source>
</evidence>
<dbReference type="Proteomes" id="UP000253034">
    <property type="component" value="Unassembled WGS sequence"/>
</dbReference>
<dbReference type="PANTHER" id="PTHR11228:SF7">
    <property type="entry name" value="PQQA PEPTIDE CYCLASE"/>
    <property type="match status" value="1"/>
</dbReference>
<keyword evidence="7" id="KW-1185">Reference proteome</keyword>
<keyword evidence="1" id="KW-0949">S-adenosyl-L-methionine</keyword>
<dbReference type="EMBL" id="QPJT01000002">
    <property type="protein sequence ID" value="RCX20079.1"/>
    <property type="molecule type" value="Genomic_DNA"/>
</dbReference>